<feature type="chain" id="PRO_5046027282" evidence="1">
    <location>
        <begin position="20"/>
        <end position="224"/>
    </location>
</feature>
<reference evidence="3 4" key="1">
    <citation type="submission" date="2024-05" db="EMBL/GenBank/DDBJ databases">
        <authorList>
            <person name="Duchaud E."/>
        </authorList>
    </citation>
    <scope>NUCLEOTIDE SEQUENCE [LARGE SCALE GENOMIC DNA]</scope>
    <source>
        <strain evidence="3">Ena-SAMPLE-TAB-13-05-2024-13:56:06:370-140308</strain>
    </source>
</reference>
<dbReference type="InterPro" id="IPR025665">
    <property type="entry name" value="Beta-barrel_OMP_2"/>
</dbReference>
<evidence type="ECO:0000256" key="1">
    <source>
        <dbReference type="SAM" id="SignalP"/>
    </source>
</evidence>
<accession>A0ABP1EZW7</accession>
<dbReference type="EMBL" id="CAXJIO010000011">
    <property type="protein sequence ID" value="CAL2102793.1"/>
    <property type="molecule type" value="Genomic_DNA"/>
</dbReference>
<dbReference type="Proteomes" id="UP001497527">
    <property type="component" value="Unassembled WGS sequence"/>
</dbReference>
<comment type="caution">
    <text evidence="3">The sequence shown here is derived from an EMBL/GenBank/DDBJ whole genome shotgun (WGS) entry which is preliminary data.</text>
</comment>
<feature type="domain" description="Outer membrane protein beta-barrel" evidence="2">
    <location>
        <begin position="19"/>
        <end position="200"/>
    </location>
</feature>
<keyword evidence="4" id="KW-1185">Reference proteome</keyword>
<organism evidence="3 4">
    <name type="scientific">Tenacibaculum polynesiense</name>
    <dbReference type="NCBI Taxonomy" id="3137857"/>
    <lineage>
        <taxon>Bacteria</taxon>
        <taxon>Pseudomonadati</taxon>
        <taxon>Bacteroidota</taxon>
        <taxon>Flavobacteriia</taxon>
        <taxon>Flavobacteriales</taxon>
        <taxon>Flavobacteriaceae</taxon>
        <taxon>Tenacibaculum</taxon>
    </lineage>
</organism>
<name>A0ABP1EZW7_9FLAO</name>
<proteinExistence type="predicted"/>
<protein>
    <submittedName>
        <fullName evidence="3">OMP_b-brl_2 domain-containing protein</fullName>
    </submittedName>
</protein>
<evidence type="ECO:0000313" key="4">
    <source>
        <dbReference type="Proteomes" id="UP001497527"/>
    </source>
</evidence>
<evidence type="ECO:0000313" key="3">
    <source>
        <dbReference type="EMBL" id="CAL2102793.1"/>
    </source>
</evidence>
<evidence type="ECO:0000259" key="2">
    <source>
        <dbReference type="Pfam" id="PF13568"/>
    </source>
</evidence>
<dbReference type="RefSeq" id="WP_348716508.1">
    <property type="nucleotide sequence ID" value="NZ_CAXJIO010000011.1"/>
</dbReference>
<gene>
    <name evidence="3" type="ORF">T190423A01A_20544</name>
</gene>
<dbReference type="Pfam" id="PF13568">
    <property type="entry name" value="OMP_b-brl_2"/>
    <property type="match status" value="1"/>
</dbReference>
<feature type="signal peptide" evidence="1">
    <location>
        <begin position="1"/>
        <end position="19"/>
    </location>
</feature>
<sequence>MMKKIIILFCVFWGMNVVAQKDSLQLGDRYLEDQLYMNVSYNVLTGQPNGVNSSGFSYGVSAGYIKDIPLSKQGNYAFGIGLGYSYDSFNHSLKLVQNNSTISFEVDAQSTSNVFRLHNLELPIQLRWRTSDAVTYSFWRVYAGLVVRYNFYNGFTNTTNGVTSRVTNVANFNNWQTALTLSAGYGTFNFYVSYGISPLFKNATLNGQTIDTKVLKLGLSFYLL</sequence>
<keyword evidence="1" id="KW-0732">Signal</keyword>